<evidence type="ECO:0000259" key="1">
    <source>
        <dbReference type="PROSITE" id="PS50104"/>
    </source>
</evidence>
<sequence length="293" mass="33536">MRNKREPERTQRCQIFLSYAHDDEYAARVIGDKMRKKDFKVLPDMYELDTVDALASAIQNAISASDYLVVLLSPNSVKSAWVQQELNAALARELTTRDITLLPVVIADCEIPAALASRQYLDLRSNFEEGVDRLVEQIGLVPEIDFSILDCRLFEDLVVDLLAMLGFRDMKQGWAIEDKCIDIKALYPRLDPFGAEIVETWLVEVKFYHKSRADLKSIHQLAGYLSSLPEHCKGLLVTNSQLTSAAREWLASAESKDRIQIRVIDGTELKRLLLQHKDLIHKYFLKRGREQDE</sequence>
<reference evidence="2" key="1">
    <citation type="submission" date="2020-06" db="EMBL/GenBank/DDBJ databases">
        <title>Unique genomic features of the anaerobic methanotrophic archaea.</title>
        <authorList>
            <person name="Chadwick G.L."/>
            <person name="Skennerton C.T."/>
            <person name="Laso-Perez R."/>
            <person name="Leu A.O."/>
            <person name="Speth D.R."/>
            <person name="Yu H."/>
            <person name="Morgan-Lang C."/>
            <person name="Hatzenpichler R."/>
            <person name="Goudeau D."/>
            <person name="Malmstrom R."/>
            <person name="Brazelton W.J."/>
            <person name="Woyke T."/>
            <person name="Hallam S.J."/>
            <person name="Tyson G.W."/>
            <person name="Wegener G."/>
            <person name="Boetius A."/>
            <person name="Orphan V."/>
        </authorList>
    </citation>
    <scope>NUCLEOTIDE SEQUENCE</scope>
</reference>
<dbReference type="GO" id="GO:0003677">
    <property type="term" value="F:DNA binding"/>
    <property type="evidence" value="ECO:0007669"/>
    <property type="project" value="InterPro"/>
</dbReference>
<dbReference type="Gene3D" id="3.40.1350.10">
    <property type="match status" value="1"/>
</dbReference>
<dbReference type="EMBL" id="MT631644">
    <property type="protein sequence ID" value="QNO56076.1"/>
    <property type="molecule type" value="Genomic_DNA"/>
</dbReference>
<dbReference type="AlphaFoldDB" id="A0A7G9Z742"/>
<organism evidence="2">
    <name type="scientific">Candidatus Methanophaga sp. ANME-1 ERB7</name>
    <dbReference type="NCBI Taxonomy" id="2759913"/>
    <lineage>
        <taxon>Archaea</taxon>
        <taxon>Methanobacteriati</taxon>
        <taxon>Methanobacteriota</taxon>
        <taxon>Stenosarchaea group</taxon>
        <taxon>Methanomicrobia</taxon>
        <taxon>Candidatus Methanophagales</taxon>
        <taxon>Candidatus Methanophagaceae</taxon>
        <taxon>Candidatus Methanophaga</taxon>
    </lineage>
</organism>
<name>A0A7G9Z742_9EURY</name>
<dbReference type="Gene3D" id="3.40.50.10140">
    <property type="entry name" value="Toll/interleukin-1 receptor homology (TIR) domain"/>
    <property type="match status" value="1"/>
</dbReference>
<dbReference type="GO" id="GO:0009307">
    <property type="term" value="P:DNA restriction-modification system"/>
    <property type="evidence" value="ECO:0007669"/>
    <property type="project" value="InterPro"/>
</dbReference>
<dbReference type="SMART" id="SM00255">
    <property type="entry name" value="TIR"/>
    <property type="match status" value="1"/>
</dbReference>
<dbReference type="SUPFAM" id="SSF52200">
    <property type="entry name" value="Toll/Interleukin receptor TIR domain"/>
    <property type="match status" value="1"/>
</dbReference>
<gene>
    <name evidence="2" type="ORF">GIJIEOGM_00017</name>
</gene>
<dbReference type="SUPFAM" id="SSF52980">
    <property type="entry name" value="Restriction endonuclease-like"/>
    <property type="match status" value="1"/>
</dbReference>
<dbReference type="PANTHER" id="PTHR30015">
    <property type="entry name" value="MRR RESTRICTION SYSTEM PROTEIN"/>
    <property type="match status" value="1"/>
</dbReference>
<dbReference type="GO" id="GO:0007165">
    <property type="term" value="P:signal transduction"/>
    <property type="evidence" value="ECO:0007669"/>
    <property type="project" value="InterPro"/>
</dbReference>
<protein>
    <recommendedName>
        <fullName evidence="1">TIR domain-containing protein</fullName>
    </recommendedName>
</protein>
<dbReference type="GO" id="GO:0015666">
    <property type="term" value="F:restriction endodeoxyribonuclease activity"/>
    <property type="evidence" value="ECO:0007669"/>
    <property type="project" value="TreeGrafter"/>
</dbReference>
<dbReference type="InterPro" id="IPR011335">
    <property type="entry name" value="Restrct_endonuc-II-like"/>
</dbReference>
<dbReference type="Pfam" id="PF04471">
    <property type="entry name" value="Mrr_cat"/>
    <property type="match status" value="1"/>
</dbReference>
<evidence type="ECO:0000313" key="2">
    <source>
        <dbReference type="EMBL" id="QNO56076.1"/>
    </source>
</evidence>
<dbReference type="InterPro" id="IPR011856">
    <property type="entry name" value="tRNA_endonuc-like_dom_sf"/>
</dbReference>
<dbReference type="InterPro" id="IPR052906">
    <property type="entry name" value="Type_IV_Methyl-Rstrct_Enzyme"/>
</dbReference>
<dbReference type="PANTHER" id="PTHR30015:SF7">
    <property type="entry name" value="TYPE IV METHYL-DIRECTED RESTRICTION ENZYME ECOKMRR"/>
    <property type="match status" value="1"/>
</dbReference>
<proteinExistence type="predicted"/>
<dbReference type="InterPro" id="IPR007560">
    <property type="entry name" value="Restrct_endonuc_IV_Mrr"/>
</dbReference>
<dbReference type="InterPro" id="IPR035897">
    <property type="entry name" value="Toll_tir_struct_dom_sf"/>
</dbReference>
<dbReference type="PROSITE" id="PS50104">
    <property type="entry name" value="TIR"/>
    <property type="match status" value="1"/>
</dbReference>
<feature type="domain" description="TIR" evidence="1">
    <location>
        <begin position="11"/>
        <end position="138"/>
    </location>
</feature>
<dbReference type="Pfam" id="PF13676">
    <property type="entry name" value="TIR_2"/>
    <property type="match status" value="1"/>
</dbReference>
<dbReference type="InterPro" id="IPR000157">
    <property type="entry name" value="TIR_dom"/>
</dbReference>
<accession>A0A7G9Z742</accession>